<evidence type="ECO:0000313" key="4">
    <source>
        <dbReference type="RefSeq" id="XP_021803222.1"/>
    </source>
</evidence>
<feature type="transmembrane region" description="Helical" evidence="2">
    <location>
        <begin position="70"/>
        <end position="91"/>
    </location>
</feature>
<dbReference type="AlphaFoldDB" id="A0A6P5RKJ6"/>
<accession>A0A6P5RKJ6</accession>
<keyword evidence="1" id="KW-0407">Ion channel</keyword>
<feature type="transmembrane region" description="Helical" evidence="2">
    <location>
        <begin position="145"/>
        <end position="166"/>
    </location>
</feature>
<dbReference type="GeneID" id="110747337"/>
<gene>
    <name evidence="4" type="primary">LOC110747337</name>
</gene>
<dbReference type="GO" id="GO:0016020">
    <property type="term" value="C:membrane"/>
    <property type="evidence" value="ECO:0007669"/>
    <property type="project" value="UniProtKB-SubCell"/>
</dbReference>
<keyword evidence="2" id="KW-0472">Membrane</keyword>
<dbReference type="PANTHER" id="PTHR45651:SF68">
    <property type="entry name" value="ION TRANSPORT DOMAIN-CONTAINING PROTEIN"/>
    <property type="match status" value="1"/>
</dbReference>
<organism evidence="3 4">
    <name type="scientific">Prunus avium</name>
    <name type="common">Cherry</name>
    <name type="synonym">Cerasus avium</name>
    <dbReference type="NCBI Taxonomy" id="42229"/>
    <lineage>
        <taxon>Eukaryota</taxon>
        <taxon>Viridiplantae</taxon>
        <taxon>Streptophyta</taxon>
        <taxon>Embryophyta</taxon>
        <taxon>Tracheophyta</taxon>
        <taxon>Spermatophyta</taxon>
        <taxon>Magnoliopsida</taxon>
        <taxon>eudicotyledons</taxon>
        <taxon>Gunneridae</taxon>
        <taxon>Pentapetalae</taxon>
        <taxon>rosids</taxon>
        <taxon>fabids</taxon>
        <taxon>Rosales</taxon>
        <taxon>Rosaceae</taxon>
        <taxon>Amygdaloideae</taxon>
        <taxon>Amygdaleae</taxon>
        <taxon>Prunus</taxon>
    </lineage>
</organism>
<protein>
    <submittedName>
        <fullName evidence="4">Cyclic nucleotide-gated ion channel 15</fullName>
    </submittedName>
</protein>
<evidence type="ECO:0000256" key="1">
    <source>
        <dbReference type="ARBA" id="ARBA00023303"/>
    </source>
</evidence>
<keyword evidence="3" id="KW-1185">Reference proteome</keyword>
<dbReference type="RefSeq" id="XP_021803222.1">
    <property type="nucleotide sequence ID" value="XM_021947530.1"/>
</dbReference>
<reference evidence="4" key="1">
    <citation type="submission" date="2025-08" db="UniProtKB">
        <authorList>
            <consortium name="RefSeq"/>
        </authorList>
    </citation>
    <scope>IDENTIFICATION</scope>
</reference>
<evidence type="ECO:0000313" key="3">
    <source>
        <dbReference type="Proteomes" id="UP000515124"/>
    </source>
</evidence>
<dbReference type="KEGG" id="pavi:110747337"/>
<name>A0A6P5RKJ6_PRUAV</name>
<sequence>MGYEIYLSYIGPIICEIPDITKRLRLRLSFMRLRLAFRRLNGEEVDNCYAWKVETFEIVKILTIAFWRRLSIPMAILAALPVPQIAILVFFPKLRASRALNRMRIMNSLILLQYVPRIYLIYRDCINLNKKKLDNYISDIKRKAWVPWLLNFILYILASHVSFYLMSI</sequence>
<dbReference type="Proteomes" id="UP000515124">
    <property type="component" value="Unplaced"/>
</dbReference>
<keyword evidence="2" id="KW-1133">Transmembrane helix</keyword>
<keyword evidence="1" id="KW-0813">Transport</keyword>
<proteinExistence type="predicted"/>
<keyword evidence="2" id="KW-0812">Transmembrane</keyword>
<dbReference type="PANTHER" id="PTHR45651">
    <property type="entry name" value="CYCLIC NUCLEOTIDE-GATED ION CHANNEL 15-RELATED-RELATED"/>
    <property type="match status" value="1"/>
</dbReference>
<dbReference type="GO" id="GO:0034220">
    <property type="term" value="P:monoatomic ion transmembrane transport"/>
    <property type="evidence" value="ECO:0007669"/>
    <property type="project" value="UniProtKB-KW"/>
</dbReference>
<evidence type="ECO:0000256" key="2">
    <source>
        <dbReference type="SAM" id="Phobius"/>
    </source>
</evidence>
<keyword evidence="1" id="KW-0406">Ion transport</keyword>